<accession>A0A0D0DQR6</accession>
<gene>
    <name evidence="2" type="ORF">PAXRUDRAFT_419167</name>
</gene>
<evidence type="ECO:0000256" key="1">
    <source>
        <dbReference type="SAM" id="MobiDB-lite"/>
    </source>
</evidence>
<proteinExistence type="predicted"/>
<dbReference type="InParanoid" id="A0A0D0DQR6"/>
<reference evidence="3" key="2">
    <citation type="submission" date="2015-01" db="EMBL/GenBank/DDBJ databases">
        <title>Evolutionary Origins and Diversification of the Mycorrhizal Mutualists.</title>
        <authorList>
            <consortium name="DOE Joint Genome Institute"/>
            <consortium name="Mycorrhizal Genomics Consortium"/>
            <person name="Kohler A."/>
            <person name="Kuo A."/>
            <person name="Nagy L.G."/>
            <person name="Floudas D."/>
            <person name="Copeland A."/>
            <person name="Barry K.W."/>
            <person name="Cichocki N."/>
            <person name="Veneault-Fourrey C."/>
            <person name="LaButti K."/>
            <person name="Lindquist E.A."/>
            <person name="Lipzen A."/>
            <person name="Lundell T."/>
            <person name="Morin E."/>
            <person name="Murat C."/>
            <person name="Riley R."/>
            <person name="Ohm R."/>
            <person name="Sun H."/>
            <person name="Tunlid A."/>
            <person name="Henrissat B."/>
            <person name="Grigoriev I.V."/>
            <person name="Hibbett D.S."/>
            <person name="Martin F."/>
        </authorList>
    </citation>
    <scope>NUCLEOTIDE SEQUENCE [LARGE SCALE GENOMIC DNA]</scope>
    <source>
        <strain evidence="3">Ve08.2h10</strain>
    </source>
</reference>
<evidence type="ECO:0000313" key="2">
    <source>
        <dbReference type="EMBL" id="KIK94918.1"/>
    </source>
</evidence>
<dbReference type="Proteomes" id="UP000054538">
    <property type="component" value="Unassembled WGS sequence"/>
</dbReference>
<feature type="region of interest" description="Disordered" evidence="1">
    <location>
        <begin position="70"/>
        <end position="95"/>
    </location>
</feature>
<dbReference type="AlphaFoldDB" id="A0A0D0DQR6"/>
<name>A0A0D0DQR6_9AGAM</name>
<feature type="region of interest" description="Disordered" evidence="1">
    <location>
        <begin position="1"/>
        <end position="36"/>
    </location>
</feature>
<dbReference type="HOGENOM" id="CLU_1806818_0_0_1"/>
<protein>
    <submittedName>
        <fullName evidence="2">Uncharacterized protein</fullName>
    </submittedName>
</protein>
<feature type="compositionally biased region" description="Basic and acidic residues" evidence="1">
    <location>
        <begin position="82"/>
        <end position="94"/>
    </location>
</feature>
<dbReference type="EMBL" id="KN825076">
    <property type="protein sequence ID" value="KIK94918.1"/>
    <property type="molecule type" value="Genomic_DNA"/>
</dbReference>
<organism evidence="2 3">
    <name type="scientific">Paxillus rubicundulus Ve08.2h10</name>
    <dbReference type="NCBI Taxonomy" id="930991"/>
    <lineage>
        <taxon>Eukaryota</taxon>
        <taxon>Fungi</taxon>
        <taxon>Dikarya</taxon>
        <taxon>Basidiomycota</taxon>
        <taxon>Agaricomycotina</taxon>
        <taxon>Agaricomycetes</taxon>
        <taxon>Agaricomycetidae</taxon>
        <taxon>Boletales</taxon>
        <taxon>Paxilineae</taxon>
        <taxon>Paxillaceae</taxon>
        <taxon>Paxillus</taxon>
    </lineage>
</organism>
<dbReference type="OrthoDB" id="3245901at2759"/>
<sequence length="143" mass="16182">MSHSYANLDFDPPLFPHPHQSCQSASTPSLPPYPPSYYNPPPSYSFPPKIFDPHPIPDLKPGIPPISSFPDDGISFSPSPRSVEHPARDTDRTAGRITIAHPYARLYAKKDGSKRRKIWNHVLEKQLFSPQELFALYKSPFFP</sequence>
<evidence type="ECO:0000313" key="3">
    <source>
        <dbReference type="Proteomes" id="UP000054538"/>
    </source>
</evidence>
<keyword evidence="3" id="KW-1185">Reference proteome</keyword>
<reference evidence="2 3" key="1">
    <citation type="submission" date="2014-04" db="EMBL/GenBank/DDBJ databases">
        <authorList>
            <consortium name="DOE Joint Genome Institute"/>
            <person name="Kuo A."/>
            <person name="Kohler A."/>
            <person name="Jargeat P."/>
            <person name="Nagy L.G."/>
            <person name="Floudas D."/>
            <person name="Copeland A."/>
            <person name="Barry K.W."/>
            <person name="Cichocki N."/>
            <person name="Veneault-Fourrey C."/>
            <person name="LaButti K."/>
            <person name="Lindquist E.A."/>
            <person name="Lipzen A."/>
            <person name="Lundell T."/>
            <person name="Morin E."/>
            <person name="Murat C."/>
            <person name="Sun H."/>
            <person name="Tunlid A."/>
            <person name="Henrissat B."/>
            <person name="Grigoriev I.V."/>
            <person name="Hibbett D.S."/>
            <person name="Martin F."/>
            <person name="Nordberg H.P."/>
            <person name="Cantor M.N."/>
            <person name="Hua S.X."/>
        </authorList>
    </citation>
    <scope>NUCLEOTIDE SEQUENCE [LARGE SCALE GENOMIC DNA]</scope>
    <source>
        <strain evidence="2 3">Ve08.2h10</strain>
    </source>
</reference>